<dbReference type="InterPro" id="IPR000150">
    <property type="entry name" value="Cof"/>
</dbReference>
<dbReference type="SFLD" id="SFLDG01144">
    <property type="entry name" value="C2.B.4:_PGP_Like"/>
    <property type="match status" value="1"/>
</dbReference>
<sequence>MIRLIASDLDGTLVNSDGKINEKMFHLINTLDEKGIKFAAASGRFYYQLNKNFEKVNHDMLFIAHNGALVKYNKNGKTVYSNCISKENIKKVIDLKREFGEEIFLASDNTAYIENPTDDMMDKFKFFNVPAVVVKSFDEVKVPIYKITYYVSDDVKPEIVEYLKENLSDELEFVVSGDKWIDIMNKGVSKGHAIAMLQKKFNIDRKNTMVFGDYYNDLTMFKTAHYSYAMKNAPDDVKEHANFIAESNNDNGVYKVINELCIKEQKMA</sequence>
<dbReference type="SFLD" id="SFLDG01140">
    <property type="entry name" value="C2.B:_Phosphomannomutase_and_P"/>
    <property type="match status" value="1"/>
</dbReference>
<dbReference type="Gene3D" id="3.40.50.1000">
    <property type="entry name" value="HAD superfamily/HAD-like"/>
    <property type="match status" value="1"/>
</dbReference>
<dbReference type="EMBL" id="JAHXPT010000003">
    <property type="protein sequence ID" value="MBW6409663.1"/>
    <property type="molecule type" value="Genomic_DNA"/>
</dbReference>
<dbReference type="RefSeq" id="WP_219778710.1">
    <property type="nucleotide sequence ID" value="NZ_JAHXPT010000003.1"/>
</dbReference>
<dbReference type="PROSITE" id="PS01228">
    <property type="entry name" value="COF_1"/>
    <property type="match status" value="1"/>
</dbReference>
<dbReference type="InterPro" id="IPR006379">
    <property type="entry name" value="HAD-SF_hydro_IIB"/>
</dbReference>
<gene>
    <name evidence="1" type="ORF">KYD98_06125</name>
</gene>
<evidence type="ECO:0000313" key="1">
    <source>
        <dbReference type="EMBL" id="MBW6409663.1"/>
    </source>
</evidence>
<keyword evidence="2" id="KW-1185">Reference proteome</keyword>
<dbReference type="Pfam" id="PF08282">
    <property type="entry name" value="Hydrolase_3"/>
    <property type="match status" value="1"/>
</dbReference>
<dbReference type="NCBIfam" id="TIGR00099">
    <property type="entry name" value="Cof-subfamily"/>
    <property type="match status" value="1"/>
</dbReference>
<dbReference type="NCBIfam" id="TIGR01484">
    <property type="entry name" value="HAD-SF-IIB"/>
    <property type="match status" value="1"/>
</dbReference>
<comment type="caution">
    <text evidence="1">The sequence shown here is derived from an EMBL/GenBank/DDBJ whole genome shotgun (WGS) entry which is preliminary data.</text>
</comment>
<evidence type="ECO:0000313" key="2">
    <source>
        <dbReference type="Proteomes" id="UP001519921"/>
    </source>
</evidence>
<dbReference type="InterPro" id="IPR036412">
    <property type="entry name" value="HAD-like_sf"/>
</dbReference>
<dbReference type="SUPFAM" id="SSF56784">
    <property type="entry name" value="HAD-like"/>
    <property type="match status" value="1"/>
</dbReference>
<dbReference type="CDD" id="cd07518">
    <property type="entry name" value="HAD_YbiV-Like"/>
    <property type="match status" value="1"/>
</dbReference>
<reference evidence="1 2" key="1">
    <citation type="submission" date="2021-07" db="EMBL/GenBank/DDBJ databases">
        <title>Clostridium weizhouense sp. nov., an anaerobic bacterium isolated from activated sludge of Petroleum wastewater.</title>
        <authorList>
            <person name="Li Q."/>
        </authorList>
    </citation>
    <scope>NUCLEOTIDE SEQUENCE [LARGE SCALE GENOMIC DNA]</scope>
    <source>
        <strain evidence="1 2">YB-6</strain>
    </source>
</reference>
<dbReference type="GO" id="GO:0016787">
    <property type="term" value="F:hydrolase activity"/>
    <property type="evidence" value="ECO:0007669"/>
    <property type="project" value="UniProtKB-KW"/>
</dbReference>
<dbReference type="PANTHER" id="PTHR10000">
    <property type="entry name" value="PHOSPHOSERINE PHOSPHATASE"/>
    <property type="match status" value="1"/>
</dbReference>
<dbReference type="Gene3D" id="3.30.1240.10">
    <property type="match status" value="1"/>
</dbReference>
<proteinExistence type="predicted"/>
<accession>A0ABS7ANK3</accession>
<keyword evidence="1" id="KW-0378">Hydrolase</keyword>
<dbReference type="Proteomes" id="UP001519921">
    <property type="component" value="Unassembled WGS sequence"/>
</dbReference>
<dbReference type="PANTHER" id="PTHR10000:SF8">
    <property type="entry name" value="HAD SUPERFAMILY HYDROLASE-LIKE, TYPE 3"/>
    <property type="match status" value="1"/>
</dbReference>
<organism evidence="1 2">
    <name type="scientific">Clostridium weizhouense</name>
    <dbReference type="NCBI Taxonomy" id="2859781"/>
    <lineage>
        <taxon>Bacteria</taxon>
        <taxon>Bacillati</taxon>
        <taxon>Bacillota</taxon>
        <taxon>Clostridia</taxon>
        <taxon>Eubacteriales</taxon>
        <taxon>Clostridiaceae</taxon>
        <taxon>Clostridium</taxon>
    </lineage>
</organism>
<dbReference type="InterPro" id="IPR023214">
    <property type="entry name" value="HAD_sf"/>
</dbReference>
<dbReference type="SFLD" id="SFLDS00003">
    <property type="entry name" value="Haloacid_Dehalogenase"/>
    <property type="match status" value="1"/>
</dbReference>
<name>A0ABS7ANK3_9CLOT</name>
<protein>
    <submittedName>
        <fullName evidence="1">HAD family hydrolase</fullName>
    </submittedName>
</protein>